<evidence type="ECO:0000313" key="3">
    <source>
        <dbReference type="Proteomes" id="UP000007151"/>
    </source>
</evidence>
<dbReference type="eggNOG" id="ENOG502T6Q3">
    <property type="taxonomic scope" value="Eukaryota"/>
</dbReference>
<dbReference type="Proteomes" id="UP000007151">
    <property type="component" value="Unassembled WGS sequence"/>
</dbReference>
<evidence type="ECO:0000256" key="1">
    <source>
        <dbReference type="SAM" id="SignalP"/>
    </source>
</evidence>
<evidence type="ECO:0000313" key="2">
    <source>
        <dbReference type="EMBL" id="OWR44171.1"/>
    </source>
</evidence>
<keyword evidence="3" id="KW-1185">Reference proteome</keyword>
<dbReference type="InParanoid" id="A0A212ERU6"/>
<keyword evidence="1" id="KW-0732">Signal</keyword>
<gene>
    <name evidence="2" type="ORF">KGM_203039</name>
</gene>
<reference evidence="2 3" key="1">
    <citation type="journal article" date="2011" name="Cell">
        <title>The monarch butterfly genome yields insights into long-distance migration.</title>
        <authorList>
            <person name="Zhan S."/>
            <person name="Merlin C."/>
            <person name="Boore J.L."/>
            <person name="Reppert S.M."/>
        </authorList>
    </citation>
    <scope>NUCLEOTIDE SEQUENCE [LARGE SCALE GENOMIC DNA]</scope>
    <source>
        <strain evidence="2">F-2</strain>
    </source>
</reference>
<protein>
    <submittedName>
        <fullName evidence="2">Uncharacterized protein</fullName>
    </submittedName>
</protein>
<sequence length="150" mass="16775">MIQILVLSSLVAISFARPYYGEDRHGLPVPSHCPHGKEWINGICKDIWLDGVTPPSILWDNQNTGFDNIIDNINSPPRCPHGHVHIHGKCRILHEAGKLANAHIVKGLLENVMDEHGRKVHYSPKNIVNLPRHSLIGYQEKGPGNCLRIP</sequence>
<dbReference type="EMBL" id="AGBW02012957">
    <property type="protein sequence ID" value="OWR44171.1"/>
    <property type="molecule type" value="Genomic_DNA"/>
</dbReference>
<accession>A0A212ERU6</accession>
<name>A0A212ERU6_DANPL</name>
<feature type="signal peptide" evidence="1">
    <location>
        <begin position="1"/>
        <end position="16"/>
    </location>
</feature>
<dbReference type="AlphaFoldDB" id="A0A212ERU6"/>
<proteinExistence type="predicted"/>
<comment type="caution">
    <text evidence="2">The sequence shown here is derived from an EMBL/GenBank/DDBJ whole genome shotgun (WGS) entry which is preliminary data.</text>
</comment>
<dbReference type="KEGG" id="dpl:KGM_203039"/>
<organism evidence="2 3">
    <name type="scientific">Danaus plexippus plexippus</name>
    <dbReference type="NCBI Taxonomy" id="278856"/>
    <lineage>
        <taxon>Eukaryota</taxon>
        <taxon>Metazoa</taxon>
        <taxon>Ecdysozoa</taxon>
        <taxon>Arthropoda</taxon>
        <taxon>Hexapoda</taxon>
        <taxon>Insecta</taxon>
        <taxon>Pterygota</taxon>
        <taxon>Neoptera</taxon>
        <taxon>Endopterygota</taxon>
        <taxon>Lepidoptera</taxon>
        <taxon>Glossata</taxon>
        <taxon>Ditrysia</taxon>
        <taxon>Papilionoidea</taxon>
        <taxon>Nymphalidae</taxon>
        <taxon>Danainae</taxon>
        <taxon>Danaini</taxon>
        <taxon>Danaina</taxon>
        <taxon>Danaus</taxon>
        <taxon>Danaus</taxon>
    </lineage>
</organism>
<feature type="chain" id="PRO_5011116811" evidence="1">
    <location>
        <begin position="17"/>
        <end position="150"/>
    </location>
</feature>